<dbReference type="SUPFAM" id="SSF55120">
    <property type="entry name" value="Pseudouridine synthase"/>
    <property type="match status" value="1"/>
</dbReference>
<dbReference type="GO" id="GO:0000455">
    <property type="term" value="P:enzyme-directed rRNA pseudouridine synthesis"/>
    <property type="evidence" value="ECO:0007669"/>
    <property type="project" value="TreeGrafter"/>
</dbReference>
<dbReference type="InterPro" id="IPR006145">
    <property type="entry name" value="PsdUridine_synth_RsuA/RluA"/>
</dbReference>
<dbReference type="RefSeq" id="XP_025343403.1">
    <property type="nucleotide sequence ID" value="XM_025488636.1"/>
</dbReference>
<organism evidence="3 4">
    <name type="scientific">Candidozyma haemuli</name>
    <dbReference type="NCBI Taxonomy" id="45357"/>
    <lineage>
        <taxon>Eukaryota</taxon>
        <taxon>Fungi</taxon>
        <taxon>Dikarya</taxon>
        <taxon>Ascomycota</taxon>
        <taxon>Saccharomycotina</taxon>
        <taxon>Pichiomycetes</taxon>
        <taxon>Metschnikowiaceae</taxon>
        <taxon>Candidozyma</taxon>
    </lineage>
</organism>
<sequence>MTSRPAYLIENGLRRVKPYYHDFTTTVKTRWHNKTAAQVLTGELGQDPRVVDQGIQSGRIFVSSDWNLTENGNKLSPEDTRTHLFRNHDRMHNLQHIHEPPILYKGPVPVVMENEELLVVSKPSGMPTHPSGSYRLNSLTRVLEVEQGYTKLSPCHRLDKATSGLLVLAKNIEVVKKFQAIFNDKQNTMKWYLARVKGKFPATPFIHEQPVFSVSFSGYIKIRNKSEVPMSLTGFELLRYSETLNESIVKCKAITGKMHQIRIHLRNLGYPIVNDYLYNPDPAIIAGQFKNKLELEMYKKADEKLRATGEKFLDLDALMEENPSLEEDLAKLKPLRKANDDLIKLGECPECYRSLFSDPVNEEIYLHAYHVVHNGDTKFDVKTDKVSSHTDLDNLIEASYLENVLWKYFHADVTNSHIELILAVVFYGSVMRGSSDSWTVLKEDKSKVNELLQRVLQTTLKSTLEDQNVNFEYLTYLFLGCVVRYDAELLLEHELYDRWLKGVLDKYSELFLDGVVSLNNAKTAAALVYFLGVAKEAGVTSITDTVEGRCFLSVFSSCDDPQLAQLVRKQQGKVELKTFSSLQRKAKELGVDFLAFCISPYALNPSDVHEKLTDLELETLQDIAETVGYSGDSTDTEFLANVVIHNSIPQLDEKRYITETELFDLFNIQPTLSLSVPSFFGVKESVSSWKYESFASLNRHLLSCLGRLDINKQGIQGQSKYHSEVEKTESKGSNVQLNLKANRKDILKGDFVVIVQMDKPVKFEHCSRLCQYGLSKARLVKVTGVGPKTVNVQLLEQDHQYNGLFTLPDKTIASLIGSIGNGEPESLKKLNLEVNVDEVNGNIEELAKKGETGNVQVAKPTEQFSPTLEDEEISNEGLTDDQLKALREILTSRVSYIETGPHCGEATLVNGFLETISLSSKASERSLVILPTKTHVERFPVEKNLNSLTFKCGDIKQTRMLADHLLHEVERIASALGLHEYDFGSSLRHAFMFYESHVKPRWEEYLKTLKKTLASVSKYPFAQFQFDAEIPLKDALDSVVSHYSAIKSIFAQIQRLLPLDKANINTHPEEALQALCTSFPFVICSPESLHLVGNDFDNVISFAGIITEAVISAKTKRVSLLGDQSLLSLEASAKLSLSSIRPEIANVSKLSTEYSGEPYNPGLGDVCQLIKVPASSKQVNVEEGTYIVSLYQFMRLLGYRQKDISIVVTSPYVKVLIEEILEEKDIKKGSQPNDSGSGFEFGWPLIQLASSPLVSSKYVLFSLHGNLSFRDVKRASASASKGFYAFGSHDLPFDIPVSDLKIYTGASLTTNKDDREHGHEPYVMEGAEHMEEYVAQLTKARRGNKTKEEAKES</sequence>
<reference evidence="3 4" key="1">
    <citation type="submission" date="2017-12" db="EMBL/GenBank/DDBJ databases">
        <title>Genome Sequence of a Multidrug-Resistant Candida haemulonii Isolate from a Patient with Chronic Leg Ulcers in Israel.</title>
        <authorList>
            <person name="Chow N.A."/>
            <person name="Gade L."/>
            <person name="Batra D."/>
            <person name="Rowe L.A."/>
            <person name="Ben-Ami R."/>
            <person name="Loparev V.N."/>
            <person name="Litvintseva A.P."/>
        </authorList>
    </citation>
    <scope>NUCLEOTIDE SEQUENCE [LARGE SCALE GENOMIC DNA]</scope>
    <source>
        <strain evidence="3 4">B11899</strain>
    </source>
</reference>
<feature type="domain" description="RNA helicase aquarius N-terminal" evidence="2">
    <location>
        <begin position="391"/>
        <end position="475"/>
    </location>
</feature>
<dbReference type="InterPro" id="IPR020103">
    <property type="entry name" value="PsdUridine_synth_cat_dom_sf"/>
</dbReference>
<dbReference type="GeneID" id="37010362"/>
<evidence type="ECO:0000259" key="2">
    <source>
        <dbReference type="Pfam" id="PF16399"/>
    </source>
</evidence>
<dbReference type="GO" id="GO:0009982">
    <property type="term" value="F:pseudouridine synthase activity"/>
    <property type="evidence" value="ECO:0007669"/>
    <property type="project" value="InterPro"/>
</dbReference>
<dbReference type="SMR" id="A0A2V1AYN5"/>
<dbReference type="InterPro" id="IPR006224">
    <property type="entry name" value="PsdUridine_synth_RluA-like_CS"/>
</dbReference>
<proteinExistence type="predicted"/>
<dbReference type="InterPro" id="IPR032174">
    <property type="entry name" value="Aquarius_N"/>
</dbReference>
<dbReference type="Pfam" id="PF00849">
    <property type="entry name" value="PseudoU_synth_2"/>
    <property type="match status" value="1"/>
</dbReference>
<dbReference type="EMBL" id="PKFO01000008">
    <property type="protein sequence ID" value="PVH22463.1"/>
    <property type="molecule type" value="Genomic_DNA"/>
</dbReference>
<comment type="caution">
    <text evidence="3">The sequence shown here is derived from an EMBL/GenBank/DDBJ whole genome shotgun (WGS) entry which is preliminary data.</text>
</comment>
<evidence type="ECO:0000313" key="3">
    <source>
        <dbReference type="EMBL" id="PVH22463.1"/>
    </source>
</evidence>
<dbReference type="PANTHER" id="PTHR21600:SF40">
    <property type="entry name" value="PSEUDOURIDYLATE SYNTHASE RPUSD2"/>
    <property type="match status" value="1"/>
</dbReference>
<evidence type="ECO:0000259" key="1">
    <source>
        <dbReference type="Pfam" id="PF00849"/>
    </source>
</evidence>
<dbReference type="PROSITE" id="PS01129">
    <property type="entry name" value="PSI_RLU"/>
    <property type="match status" value="1"/>
</dbReference>
<dbReference type="CDD" id="cd02557">
    <property type="entry name" value="PseudoU_synth_ScRIB2"/>
    <property type="match status" value="1"/>
</dbReference>
<protein>
    <submittedName>
        <fullName evidence="3">Uncharacterized protein</fullName>
    </submittedName>
</protein>
<dbReference type="Proteomes" id="UP000244309">
    <property type="component" value="Unassembled WGS sequence"/>
</dbReference>
<dbReference type="InterPro" id="IPR050188">
    <property type="entry name" value="RluA_PseudoU_synthase"/>
</dbReference>
<keyword evidence="4" id="KW-1185">Reference proteome</keyword>
<gene>
    <name evidence="3" type="ORF">CXQ85_005032</name>
</gene>
<dbReference type="STRING" id="45357.A0A2V1AYN5"/>
<accession>A0A2V1AYN5</accession>
<name>A0A2V1AYN5_9ASCO</name>
<feature type="domain" description="Pseudouridine synthase RsuA/RluA-like" evidence="1">
    <location>
        <begin position="117"/>
        <end position="266"/>
    </location>
</feature>
<dbReference type="PANTHER" id="PTHR21600">
    <property type="entry name" value="MITOCHONDRIAL RNA PSEUDOURIDINE SYNTHASE"/>
    <property type="match status" value="1"/>
</dbReference>
<dbReference type="GO" id="GO:0003723">
    <property type="term" value="F:RNA binding"/>
    <property type="evidence" value="ECO:0007669"/>
    <property type="project" value="InterPro"/>
</dbReference>
<dbReference type="VEuPathDB" id="FungiDB:CXQ85_005032"/>
<dbReference type="OrthoDB" id="1879at2759"/>
<dbReference type="Pfam" id="PF16399">
    <property type="entry name" value="Aquarius_N_1st"/>
    <property type="match status" value="1"/>
</dbReference>
<dbReference type="Gene3D" id="3.30.2350.10">
    <property type="entry name" value="Pseudouridine synthase"/>
    <property type="match status" value="1"/>
</dbReference>
<evidence type="ECO:0000313" key="4">
    <source>
        <dbReference type="Proteomes" id="UP000244309"/>
    </source>
</evidence>